<feature type="transmembrane region" description="Helical" evidence="7">
    <location>
        <begin position="6"/>
        <end position="32"/>
    </location>
</feature>
<keyword evidence="6 7" id="KW-0472">Membrane</keyword>
<dbReference type="RefSeq" id="WP_167713419.1">
    <property type="nucleotide sequence ID" value="NZ_CP050861.1"/>
</dbReference>
<keyword evidence="3" id="KW-1003">Cell membrane</keyword>
<feature type="transmembrane region" description="Helical" evidence="7">
    <location>
        <begin position="105"/>
        <end position="128"/>
    </location>
</feature>
<feature type="transmembrane region" description="Helical" evidence="7">
    <location>
        <begin position="77"/>
        <end position="98"/>
    </location>
</feature>
<evidence type="ECO:0000256" key="1">
    <source>
        <dbReference type="ARBA" id="ARBA00004651"/>
    </source>
</evidence>
<dbReference type="Proteomes" id="UP001056837">
    <property type="component" value="Chromosome"/>
</dbReference>
<comment type="similarity">
    <text evidence="2">Belongs to the UPF0324 family.</text>
</comment>
<evidence type="ECO:0000256" key="5">
    <source>
        <dbReference type="ARBA" id="ARBA00022989"/>
    </source>
</evidence>
<feature type="transmembrane region" description="Helical" evidence="7">
    <location>
        <begin position="134"/>
        <end position="155"/>
    </location>
</feature>
<dbReference type="AlphaFoldDB" id="A0AAE9MRS9"/>
<dbReference type="PANTHER" id="PTHR30106">
    <property type="entry name" value="INNER MEMBRANE PROTEIN YEIH-RELATED"/>
    <property type="match status" value="1"/>
</dbReference>
<evidence type="ECO:0000256" key="3">
    <source>
        <dbReference type="ARBA" id="ARBA00022475"/>
    </source>
</evidence>
<evidence type="ECO:0000313" key="9">
    <source>
        <dbReference type="Proteomes" id="UP001056837"/>
    </source>
</evidence>
<proteinExistence type="inferred from homology"/>
<protein>
    <submittedName>
        <fullName evidence="8">Sulfate exporter family transporter</fullName>
    </submittedName>
</protein>
<dbReference type="InterPro" id="IPR018383">
    <property type="entry name" value="UPF0324_pro"/>
</dbReference>
<accession>A0AAE9MRS9</accession>
<feature type="transmembrane region" description="Helical" evidence="7">
    <location>
        <begin position="167"/>
        <end position="186"/>
    </location>
</feature>
<comment type="subcellular location">
    <subcellularLocation>
        <location evidence="1">Cell membrane</location>
        <topology evidence="1">Multi-pass membrane protein</topology>
    </subcellularLocation>
</comment>
<reference evidence="8" key="1">
    <citation type="submission" date="2020-04" db="EMBL/GenBank/DDBJ databases">
        <title>Tenacibaculum mesophilum bac2.</title>
        <authorList>
            <person name="Li M."/>
        </authorList>
    </citation>
    <scope>NUCLEOTIDE SEQUENCE</scope>
    <source>
        <strain evidence="8">Bac2</strain>
    </source>
</reference>
<name>A0AAE9MRS9_9FLAO</name>
<feature type="transmembrane region" description="Helical" evidence="7">
    <location>
        <begin position="192"/>
        <end position="217"/>
    </location>
</feature>
<keyword evidence="4 7" id="KW-0812">Transmembrane</keyword>
<evidence type="ECO:0000256" key="7">
    <source>
        <dbReference type="SAM" id="Phobius"/>
    </source>
</evidence>
<evidence type="ECO:0000256" key="6">
    <source>
        <dbReference type="ARBA" id="ARBA00023136"/>
    </source>
</evidence>
<dbReference type="EMBL" id="CP050861">
    <property type="protein sequence ID" value="UTD16478.1"/>
    <property type="molecule type" value="Genomic_DNA"/>
</dbReference>
<organism evidence="8 9">
    <name type="scientific">Tenacibaculum mesophilum</name>
    <dbReference type="NCBI Taxonomy" id="104268"/>
    <lineage>
        <taxon>Bacteria</taxon>
        <taxon>Pseudomonadati</taxon>
        <taxon>Bacteroidota</taxon>
        <taxon>Flavobacteriia</taxon>
        <taxon>Flavobacteriales</taxon>
        <taxon>Flavobacteriaceae</taxon>
        <taxon>Tenacibaculum</taxon>
    </lineage>
</organism>
<dbReference type="PANTHER" id="PTHR30106:SF1">
    <property type="entry name" value="UPF0324 MEMBRANE PROTEIN FN0533"/>
    <property type="match status" value="1"/>
</dbReference>
<feature type="transmembrane region" description="Helical" evidence="7">
    <location>
        <begin position="229"/>
        <end position="245"/>
    </location>
</feature>
<feature type="transmembrane region" description="Helical" evidence="7">
    <location>
        <begin position="286"/>
        <end position="306"/>
    </location>
</feature>
<sequence>MKQFYLIIFFIFSLTLALAGYISSPFALVFGFILTSIFGNPFPEKTKKATQILLKTSVIGLGFGMSLTETIQTSKEGFILATLSIILTVTLGLFFINFFSIEKKLGFLITSGTSICGGSAIAAISPVIKANHKTISIAIGVVFFLNAIALFIFPPLGHLFGLTQQQFGIWCAIAIHDTSSVVGAALEYGDEALQIATTVKLARTLWIIPLSFFAMLLFKSSDRKIKTPYFIIGFIVAMLFNSYQVVPESFSINIVELSKRLLVVTLFLVGMNLTGKDLKESGIKPVIVASLLWIFISVFSLLFIIVS</sequence>
<dbReference type="GO" id="GO:0005886">
    <property type="term" value="C:plasma membrane"/>
    <property type="evidence" value="ECO:0007669"/>
    <property type="project" value="UniProtKB-SubCell"/>
</dbReference>
<evidence type="ECO:0000256" key="4">
    <source>
        <dbReference type="ARBA" id="ARBA00022692"/>
    </source>
</evidence>
<evidence type="ECO:0000256" key="2">
    <source>
        <dbReference type="ARBA" id="ARBA00007977"/>
    </source>
</evidence>
<dbReference type="Pfam" id="PF03601">
    <property type="entry name" value="Cons_hypoth698"/>
    <property type="match status" value="1"/>
</dbReference>
<evidence type="ECO:0000313" key="8">
    <source>
        <dbReference type="EMBL" id="UTD16478.1"/>
    </source>
</evidence>
<gene>
    <name evidence="8" type="ORF">HER15_13765</name>
</gene>
<keyword evidence="5 7" id="KW-1133">Transmembrane helix</keyword>